<dbReference type="InterPro" id="IPR036612">
    <property type="entry name" value="KH_dom_type_1_sf"/>
</dbReference>
<evidence type="ECO:0000256" key="2">
    <source>
        <dbReference type="ARBA" id="ARBA00022679"/>
    </source>
</evidence>
<dbReference type="GO" id="GO:0004654">
    <property type="term" value="F:polyribonucleotide nucleotidyltransferase activity"/>
    <property type="evidence" value="ECO:0007669"/>
    <property type="project" value="UniProtKB-EC"/>
</dbReference>
<evidence type="ECO:0000259" key="6">
    <source>
        <dbReference type="PROSITE" id="PS50126"/>
    </source>
</evidence>
<dbReference type="NCBIfam" id="NF008805">
    <property type="entry name" value="PRK11824.1"/>
    <property type="match status" value="1"/>
</dbReference>
<dbReference type="Pfam" id="PF00575">
    <property type="entry name" value="S1"/>
    <property type="match status" value="1"/>
</dbReference>
<dbReference type="SUPFAM" id="SSF54791">
    <property type="entry name" value="Eukaryotic type KH-domain (KH-domain type I)"/>
    <property type="match status" value="1"/>
</dbReference>
<dbReference type="Proteomes" id="UP001191019">
    <property type="component" value="Unassembled WGS sequence"/>
</dbReference>
<feature type="domain" description="S1 motif" evidence="6">
    <location>
        <begin position="653"/>
        <end position="721"/>
    </location>
</feature>
<dbReference type="SMART" id="SM00316">
    <property type="entry name" value="S1"/>
    <property type="match status" value="1"/>
</dbReference>
<keyword evidence="3 5" id="KW-0548">Nucleotidyltransferase</keyword>
<dbReference type="Pfam" id="PF03725">
    <property type="entry name" value="RNase_PH_C"/>
    <property type="match status" value="1"/>
</dbReference>
<evidence type="ECO:0000256" key="3">
    <source>
        <dbReference type="ARBA" id="ARBA00022695"/>
    </source>
</evidence>
<reference evidence="7 8" key="1">
    <citation type="journal article" date="2018" name="bioRxiv">
        <title>Evidence of independent acquisition and adaption of ultra-small bacteria to human hosts across the highly diverse yet reduced genomes of the phylum Saccharibacteria.</title>
        <authorList>
            <person name="McLean J.S."/>
            <person name="Bor B."/>
            <person name="To T.T."/>
            <person name="Liu Q."/>
            <person name="Kearns K.A."/>
            <person name="Solden L.M."/>
            <person name="Wrighton K.C."/>
            <person name="He X."/>
            <person name="Shi W."/>
        </authorList>
    </citation>
    <scope>NUCLEOTIDE SEQUENCE [LARGE SCALE GENOMIC DNA]</scope>
    <source>
        <strain evidence="7 8">TM7_G3_2_Rum_HOT_351B</strain>
    </source>
</reference>
<keyword evidence="5" id="KW-0479">Metal-binding</keyword>
<dbReference type="InterPro" id="IPR001247">
    <property type="entry name" value="ExoRNase_PH_dom1"/>
</dbReference>
<evidence type="ECO:0000313" key="7">
    <source>
        <dbReference type="EMBL" id="RYC74853.1"/>
    </source>
</evidence>
<comment type="function">
    <text evidence="5">Involved in mRNA degradation. Catalyzes the phosphorolysis of single-stranded polyribonucleotides processively in the 3'- to 5'-direction.</text>
</comment>
<keyword evidence="4 5" id="KW-0694">RNA-binding</keyword>
<evidence type="ECO:0000313" key="8">
    <source>
        <dbReference type="Proteomes" id="UP001191019"/>
    </source>
</evidence>
<dbReference type="RefSeq" id="WP_129734880.1">
    <property type="nucleotide sequence ID" value="NZ_PRLM01000003.1"/>
</dbReference>
<accession>A0ABY0FLZ4</accession>
<dbReference type="CDD" id="cd02393">
    <property type="entry name" value="KH-I_PNPase"/>
    <property type="match status" value="1"/>
</dbReference>
<sequence length="724" mass="79475">MEIINPSGKKTIRVSTEWLGRELTLEVNRVGFRTTSSVLVTYGDTVVLGSVVVGTKPVVQDFFPLSISYEEKFYAAGKISGSKFIKREGKPADEAVLVGRLIDRPIRPLFPKGYRQEVQVVCTVLSMDPAFRPDCVAMIAASSALMNAGVPFDGPVAGIRIGRTGGEFKGFLSKEEREASPLDLVVACKDGKVMMVEAGANEVPEDTIIEAMHWAVDKVQPVLDLQRELAKQVNAKEQEYELVLPDEAVMEEVMKWADGKFGSKVRGNVMERAQILDELKYAMHDEMALKHGEGETDNEKVEWYDENLRDVYDQAFELAVHKEVRRGIVEEGVRPDGRKLDEVRPLSSQVSILPRTHGSSLFTRGVTQAMNIVTLAPLSYAQEVDTMEVTDGKRRYMHHYNAPSYTVGEPGRMGSPGRREIGHGYLAERALIPVLPSEEDFPYAIRSVTEIMSQNGSTSMAATCSSCMALMDAGVPLKRPVSGVAMGLMVDVPKGQPITAEDIDKAYVLTDLMDAEDFAGDMDFKVTGTTEGVTALQMDMKVHGLPVEILEKAIKQSHAGRMFILDHIVSVIPEPRAEISKYAPQIEKLMVNPDKIGAIIGKGGEMINKITAETGAEVDIEDSGLVTVSGTDPEKIQKALDWIRGLVEEPEVGKIYNGTVASIKDFGAFVTILPGIDGMLHISQISDKRLKKVEEVLHVGDKVRVRLVAIDDKGRLSLTMKGLD</sequence>
<dbReference type="Gene3D" id="2.40.50.140">
    <property type="entry name" value="Nucleic acid-binding proteins"/>
    <property type="match status" value="1"/>
</dbReference>
<keyword evidence="2 5" id="KW-0808">Transferase</keyword>
<reference evidence="7 8" key="2">
    <citation type="journal article" date="2020" name="Cell Rep.">
        <title>Acquisition and Adaptation of Ultra-small Parasitic Reduced Genome Bacteria to Mammalian Hosts.</title>
        <authorList>
            <person name="McLean J.S."/>
            <person name="Bor B."/>
            <person name="Kerns K.A."/>
            <person name="Liu Q."/>
            <person name="To T.T."/>
            <person name="Solden L."/>
            <person name="Hendrickson E.L."/>
            <person name="Wrighton K."/>
            <person name="Shi W."/>
            <person name="He X."/>
        </authorList>
    </citation>
    <scope>NUCLEOTIDE SEQUENCE [LARGE SCALE GENOMIC DNA]</scope>
    <source>
        <strain evidence="7 8">TM7_G3_2_Rum_HOT_351B</strain>
    </source>
</reference>
<dbReference type="Gene3D" id="3.30.230.70">
    <property type="entry name" value="GHMP Kinase, N-terminal domain"/>
    <property type="match status" value="2"/>
</dbReference>
<comment type="cofactor">
    <cofactor evidence="5">
        <name>Mg(2+)</name>
        <dbReference type="ChEBI" id="CHEBI:18420"/>
    </cofactor>
</comment>
<dbReference type="PANTHER" id="PTHR11252:SF0">
    <property type="entry name" value="POLYRIBONUCLEOTIDE NUCLEOTIDYLTRANSFERASE 1, MITOCHONDRIAL"/>
    <property type="match status" value="1"/>
</dbReference>
<dbReference type="Pfam" id="PF00013">
    <property type="entry name" value="KH_1"/>
    <property type="match status" value="1"/>
</dbReference>
<dbReference type="CDD" id="cd11364">
    <property type="entry name" value="RNase_PH_PNPase_2"/>
    <property type="match status" value="1"/>
</dbReference>
<comment type="catalytic activity">
    <reaction evidence="5">
        <text>RNA(n+1) + phosphate = RNA(n) + a ribonucleoside 5'-diphosphate</text>
        <dbReference type="Rhea" id="RHEA:22096"/>
        <dbReference type="Rhea" id="RHEA-COMP:14527"/>
        <dbReference type="Rhea" id="RHEA-COMP:17342"/>
        <dbReference type="ChEBI" id="CHEBI:43474"/>
        <dbReference type="ChEBI" id="CHEBI:57930"/>
        <dbReference type="ChEBI" id="CHEBI:140395"/>
        <dbReference type="EC" id="2.7.7.8"/>
    </reaction>
</comment>
<keyword evidence="5" id="KW-0460">Magnesium</keyword>
<evidence type="ECO:0000256" key="1">
    <source>
        <dbReference type="ARBA" id="ARBA00007404"/>
    </source>
</evidence>
<evidence type="ECO:0000256" key="5">
    <source>
        <dbReference type="HAMAP-Rule" id="MF_01595"/>
    </source>
</evidence>
<protein>
    <recommendedName>
        <fullName evidence="5">Polyribonucleotide nucleotidyltransferase</fullName>
        <ecNumber evidence="5">2.7.7.8</ecNumber>
    </recommendedName>
    <alternativeName>
        <fullName evidence="5">Polynucleotide phosphorylase</fullName>
        <shortName evidence="5">PNPase</shortName>
    </alternativeName>
</protein>
<gene>
    <name evidence="5 7" type="primary">pnp</name>
    <name evidence="7" type="ORF">G3RUM_00402</name>
</gene>
<dbReference type="SUPFAM" id="SSF46915">
    <property type="entry name" value="Polynucleotide phosphorylase/guanosine pentaphosphate synthase (PNPase/GPSI), domain 3"/>
    <property type="match status" value="1"/>
</dbReference>
<dbReference type="EC" id="2.7.7.8" evidence="5"/>
<dbReference type="HAMAP" id="MF_01595">
    <property type="entry name" value="PNPase"/>
    <property type="match status" value="1"/>
</dbReference>
<dbReference type="InterPro" id="IPR012340">
    <property type="entry name" value="NA-bd_OB-fold"/>
</dbReference>
<dbReference type="PROSITE" id="PS50084">
    <property type="entry name" value="KH_TYPE_1"/>
    <property type="match status" value="1"/>
</dbReference>
<dbReference type="SUPFAM" id="SSF54211">
    <property type="entry name" value="Ribosomal protein S5 domain 2-like"/>
    <property type="match status" value="2"/>
</dbReference>
<feature type="binding site" evidence="5">
    <location>
        <position position="523"/>
    </location>
    <ligand>
        <name>Mg(2+)</name>
        <dbReference type="ChEBI" id="CHEBI:18420"/>
    </ligand>
</feature>
<proteinExistence type="inferred from homology"/>
<dbReference type="SMART" id="SM00322">
    <property type="entry name" value="KH"/>
    <property type="match status" value="1"/>
</dbReference>
<dbReference type="InterPro" id="IPR012162">
    <property type="entry name" value="PNPase"/>
</dbReference>
<dbReference type="PROSITE" id="PS50126">
    <property type="entry name" value="S1"/>
    <property type="match status" value="1"/>
</dbReference>
<name>A0ABY0FLZ4_9BACT</name>
<comment type="caution">
    <text evidence="7">The sequence shown here is derived from an EMBL/GenBank/DDBJ whole genome shotgun (WGS) entry which is preliminary data.</text>
</comment>
<dbReference type="InterPro" id="IPR015847">
    <property type="entry name" value="ExoRNase_PH_dom2"/>
</dbReference>
<dbReference type="InterPro" id="IPR036456">
    <property type="entry name" value="PNPase_PH_RNA-bd_sf"/>
</dbReference>
<dbReference type="SUPFAM" id="SSF50249">
    <property type="entry name" value="Nucleic acid-binding proteins"/>
    <property type="match status" value="1"/>
</dbReference>
<dbReference type="PANTHER" id="PTHR11252">
    <property type="entry name" value="POLYRIBONUCLEOTIDE NUCLEOTIDYLTRANSFERASE"/>
    <property type="match status" value="1"/>
</dbReference>
<evidence type="ECO:0000256" key="4">
    <source>
        <dbReference type="ARBA" id="ARBA00022884"/>
    </source>
</evidence>
<organism evidence="7 8">
    <name type="scientific">Candidatus Nanosyncoccus alces</name>
    <dbReference type="NCBI Taxonomy" id="2171997"/>
    <lineage>
        <taxon>Bacteria</taxon>
        <taxon>Candidatus Saccharimonadota</taxon>
        <taxon>Candidatus Nanosyncoccalia</taxon>
        <taxon>Candidatus Nanosyncoccales</taxon>
        <taxon>Candidatus Nanosyncoccaceae</taxon>
        <taxon>Candidatus Nanosyncoccus</taxon>
    </lineage>
</organism>
<dbReference type="EMBL" id="PRLM01000003">
    <property type="protein sequence ID" value="RYC74853.1"/>
    <property type="molecule type" value="Genomic_DNA"/>
</dbReference>
<dbReference type="Pfam" id="PF01138">
    <property type="entry name" value="RNase_PH"/>
    <property type="match status" value="2"/>
</dbReference>
<dbReference type="InterPro" id="IPR003029">
    <property type="entry name" value="S1_domain"/>
</dbReference>
<feature type="binding site" evidence="5">
    <location>
        <position position="517"/>
    </location>
    <ligand>
        <name>Mg(2+)</name>
        <dbReference type="ChEBI" id="CHEBI:18420"/>
    </ligand>
</feature>
<dbReference type="CDD" id="cd04472">
    <property type="entry name" value="S1_PNPase"/>
    <property type="match status" value="1"/>
</dbReference>
<comment type="similarity">
    <text evidence="1 5">Belongs to the polyribonucleotide nucleotidyltransferase family.</text>
</comment>
<dbReference type="InterPro" id="IPR036345">
    <property type="entry name" value="ExoRNase_PH_dom2_sf"/>
</dbReference>
<dbReference type="InterPro" id="IPR004087">
    <property type="entry name" value="KH_dom"/>
</dbReference>
<keyword evidence="5" id="KW-0963">Cytoplasm</keyword>
<dbReference type="PIRSF" id="PIRSF005499">
    <property type="entry name" value="PNPase"/>
    <property type="match status" value="1"/>
</dbReference>
<dbReference type="InterPro" id="IPR020568">
    <property type="entry name" value="Ribosomal_Su5_D2-typ_SF"/>
</dbReference>
<comment type="subcellular location">
    <subcellularLocation>
        <location evidence="5">Cytoplasm</location>
    </subcellularLocation>
</comment>
<dbReference type="InterPro" id="IPR027408">
    <property type="entry name" value="PNPase/RNase_PH_dom_sf"/>
</dbReference>
<dbReference type="NCBIfam" id="TIGR03591">
    <property type="entry name" value="polynuc_phos"/>
    <property type="match status" value="1"/>
</dbReference>
<dbReference type="Gene3D" id="3.30.1370.10">
    <property type="entry name" value="K Homology domain, type 1"/>
    <property type="match status" value="1"/>
</dbReference>
<dbReference type="InterPro" id="IPR004088">
    <property type="entry name" value="KH_dom_type_1"/>
</dbReference>
<dbReference type="SUPFAM" id="SSF55666">
    <property type="entry name" value="Ribonuclease PH domain 2-like"/>
    <property type="match status" value="2"/>
</dbReference>
<keyword evidence="8" id="KW-1185">Reference proteome</keyword>